<sequence length="83" mass="9334">MKLTCVVIVAVLFLTACQLNTAYDSRDKLGGRLMRFFNKKRNSPVSMARVESTCILFGSICGDEDMEIECCYRCESSTNMCKS</sequence>
<dbReference type="AlphaFoldDB" id="A0A346CIG4"/>
<keyword evidence="2" id="KW-0964">Secreted</keyword>
<dbReference type="GO" id="GO:0005576">
    <property type="term" value="C:extracellular region"/>
    <property type="evidence" value="ECO:0007669"/>
    <property type="project" value="UniProtKB-SubCell"/>
</dbReference>
<evidence type="ECO:0000256" key="2">
    <source>
        <dbReference type="ARBA" id="ARBA00022525"/>
    </source>
</evidence>
<dbReference type="GO" id="GO:0008200">
    <property type="term" value="F:ion channel inhibitor activity"/>
    <property type="evidence" value="ECO:0007669"/>
    <property type="project" value="InterPro"/>
</dbReference>
<keyword evidence="3" id="KW-0732">Signal</keyword>
<name>A0A346CIG4_CONER</name>
<dbReference type="InterPro" id="IPR004214">
    <property type="entry name" value="Conotoxin"/>
</dbReference>
<organism evidence="4">
    <name type="scientific">Conus ermineus</name>
    <name type="common">Agate cone</name>
    <name type="synonym">Chelyconus ermineus</name>
    <dbReference type="NCBI Taxonomy" id="55423"/>
    <lineage>
        <taxon>Eukaryota</taxon>
        <taxon>Metazoa</taxon>
        <taxon>Spiralia</taxon>
        <taxon>Lophotrochozoa</taxon>
        <taxon>Mollusca</taxon>
        <taxon>Gastropoda</taxon>
        <taxon>Caenogastropoda</taxon>
        <taxon>Neogastropoda</taxon>
        <taxon>Conoidea</taxon>
        <taxon>Conidae</taxon>
        <taxon>Conus</taxon>
        <taxon>Chelyconus</taxon>
    </lineage>
</organism>
<reference evidence="4" key="1">
    <citation type="journal article" date="2018" name="Genome Biol. Evol.">
        <title>Conotoxin diversity in Chelyconus ermineus (Born, 1778) and the convergent origin of piscivory in the Atlantic and Indo-Pacific cones.</title>
        <authorList>
            <person name="Abalde S."/>
            <person name="Tenorio M.J."/>
            <person name="Afonso C.M."/>
            <person name="Zardoya R."/>
        </authorList>
    </citation>
    <scope>NUCLEOTIDE SEQUENCE</scope>
    <source>
        <strain evidence="4">Cerm_026</strain>
    </source>
</reference>
<evidence type="ECO:0000256" key="3">
    <source>
        <dbReference type="SAM" id="SignalP"/>
    </source>
</evidence>
<feature type="chain" id="PRO_5016732334" evidence="3">
    <location>
        <begin position="23"/>
        <end position="83"/>
    </location>
</feature>
<evidence type="ECO:0000256" key="1">
    <source>
        <dbReference type="ARBA" id="ARBA00004613"/>
    </source>
</evidence>
<accession>A0A346CIG4</accession>
<comment type="subcellular location">
    <subcellularLocation>
        <location evidence="1">Secreted</location>
    </subcellularLocation>
</comment>
<dbReference type="PROSITE" id="PS51257">
    <property type="entry name" value="PROKAR_LIPOPROTEIN"/>
    <property type="match status" value="1"/>
</dbReference>
<proteinExistence type="evidence at transcript level"/>
<protein>
    <submittedName>
        <fullName evidence="4">Conotoxin superfamily O1</fullName>
    </submittedName>
</protein>
<dbReference type="Pfam" id="PF02950">
    <property type="entry name" value="Conotoxin"/>
    <property type="match status" value="1"/>
</dbReference>
<evidence type="ECO:0000313" key="4">
    <source>
        <dbReference type="EMBL" id="AXL95363.1"/>
    </source>
</evidence>
<feature type="signal peptide" evidence="3">
    <location>
        <begin position="1"/>
        <end position="22"/>
    </location>
</feature>
<dbReference type="EMBL" id="MH360314">
    <property type="protein sequence ID" value="AXL95363.1"/>
    <property type="molecule type" value="mRNA"/>
</dbReference>